<feature type="compositionally biased region" description="Basic and acidic residues" evidence="1">
    <location>
        <begin position="11"/>
        <end position="20"/>
    </location>
</feature>
<proteinExistence type="predicted"/>
<protein>
    <submittedName>
        <fullName evidence="2">Uncharacterized protein</fullName>
    </submittedName>
</protein>
<gene>
    <name evidence="2" type="ORF">J1TS3_13470</name>
</gene>
<organism evidence="2 3">
    <name type="scientific">Siminovitchia fordii</name>
    <dbReference type="NCBI Taxonomy" id="254759"/>
    <lineage>
        <taxon>Bacteria</taxon>
        <taxon>Bacillati</taxon>
        <taxon>Bacillota</taxon>
        <taxon>Bacilli</taxon>
        <taxon>Bacillales</taxon>
        <taxon>Bacillaceae</taxon>
        <taxon>Siminovitchia</taxon>
    </lineage>
</organism>
<dbReference type="EMBL" id="BOQT01000003">
    <property type="protein sequence ID" value="GIN20213.1"/>
    <property type="molecule type" value="Genomic_DNA"/>
</dbReference>
<comment type="caution">
    <text evidence="2">The sequence shown here is derived from an EMBL/GenBank/DDBJ whole genome shotgun (WGS) entry which is preliminary data.</text>
</comment>
<dbReference type="Proteomes" id="UP000680279">
    <property type="component" value="Unassembled WGS sequence"/>
</dbReference>
<evidence type="ECO:0000256" key="1">
    <source>
        <dbReference type="SAM" id="MobiDB-lite"/>
    </source>
</evidence>
<sequence>MILPELTMNSNKEDEGTKKSRGRMEIIPFYSLLPLKSGIVESIPKVQLQTRMKLQCDKLNKAPVITPTPSLQLILKRCYTNVYRTFKLLW</sequence>
<feature type="region of interest" description="Disordered" evidence="1">
    <location>
        <begin position="1"/>
        <end position="20"/>
    </location>
</feature>
<name>A0ABQ4K389_9BACI</name>
<evidence type="ECO:0000313" key="2">
    <source>
        <dbReference type="EMBL" id="GIN20213.1"/>
    </source>
</evidence>
<keyword evidence="3" id="KW-1185">Reference proteome</keyword>
<accession>A0ABQ4K389</accession>
<evidence type="ECO:0000313" key="3">
    <source>
        <dbReference type="Proteomes" id="UP000680279"/>
    </source>
</evidence>
<reference evidence="2 3" key="1">
    <citation type="submission" date="2021-03" db="EMBL/GenBank/DDBJ databases">
        <title>Antimicrobial resistance genes in bacteria isolated from Japanese honey, and their potential for conferring macrolide and lincosamide resistance in the American foulbrood pathogen Paenibacillus larvae.</title>
        <authorList>
            <person name="Okamoto M."/>
            <person name="Kumagai M."/>
            <person name="Kanamori H."/>
            <person name="Takamatsu D."/>
        </authorList>
    </citation>
    <scope>NUCLEOTIDE SEQUENCE [LARGE SCALE GENOMIC DNA]</scope>
    <source>
        <strain evidence="2 3">J1TS3</strain>
    </source>
</reference>